<feature type="compositionally biased region" description="Polar residues" evidence="1">
    <location>
        <begin position="547"/>
        <end position="558"/>
    </location>
</feature>
<feature type="compositionally biased region" description="Low complexity" evidence="1">
    <location>
        <begin position="154"/>
        <end position="164"/>
    </location>
</feature>
<feature type="compositionally biased region" description="Polar residues" evidence="1">
    <location>
        <begin position="642"/>
        <end position="655"/>
    </location>
</feature>
<protein>
    <recommendedName>
        <fullName evidence="4">Telomere replication protein EST3</fullName>
    </recommendedName>
</protein>
<evidence type="ECO:0000313" key="3">
    <source>
        <dbReference type="Proteomes" id="UP000279259"/>
    </source>
</evidence>
<feature type="compositionally biased region" description="Polar residues" evidence="1">
    <location>
        <begin position="413"/>
        <end position="436"/>
    </location>
</feature>
<feature type="compositionally biased region" description="Basic and acidic residues" evidence="1">
    <location>
        <begin position="533"/>
        <end position="542"/>
    </location>
</feature>
<dbReference type="STRING" id="1890683.A0A427YQL2"/>
<feature type="region of interest" description="Disordered" evidence="1">
    <location>
        <begin position="233"/>
        <end position="273"/>
    </location>
</feature>
<name>A0A427YQL2_9TREE</name>
<evidence type="ECO:0008006" key="4">
    <source>
        <dbReference type="Google" id="ProtNLM"/>
    </source>
</evidence>
<feature type="compositionally biased region" description="Low complexity" evidence="1">
    <location>
        <begin position="583"/>
        <end position="595"/>
    </location>
</feature>
<feature type="compositionally biased region" description="Basic and acidic residues" evidence="1">
    <location>
        <begin position="140"/>
        <end position="153"/>
    </location>
</feature>
<feature type="compositionally biased region" description="Acidic residues" evidence="1">
    <location>
        <begin position="501"/>
        <end position="532"/>
    </location>
</feature>
<gene>
    <name evidence="2" type="ORF">EHS25_007754</name>
</gene>
<accession>A0A427YQL2</accession>
<evidence type="ECO:0000256" key="1">
    <source>
        <dbReference type="SAM" id="MobiDB-lite"/>
    </source>
</evidence>
<feature type="compositionally biased region" description="Polar residues" evidence="1">
    <location>
        <begin position="233"/>
        <end position="247"/>
    </location>
</feature>
<keyword evidence="3" id="KW-1185">Reference proteome</keyword>
<feature type="region of interest" description="Disordered" evidence="1">
    <location>
        <begin position="640"/>
        <end position="718"/>
    </location>
</feature>
<dbReference type="AlphaFoldDB" id="A0A427YQL2"/>
<feature type="compositionally biased region" description="Polar residues" evidence="1">
    <location>
        <begin position="706"/>
        <end position="716"/>
    </location>
</feature>
<feature type="region of interest" description="Disordered" evidence="1">
    <location>
        <begin position="489"/>
        <end position="615"/>
    </location>
</feature>
<sequence length="818" mass="88452">MSDSLGSWIAKLLVSHDTKYGADFGRVITVNRCCQLIDVSGLETTGATGATCATGPAFAQGCDGYDGHLFPTSRDAQHPHRQIIGTASDQTHTVRVAFDVAATDRFEQPQAVGVPAERLTSHLRAVFLIRKCRIRLTDRPRPTISRGRDRDLSRSSSRASRSTSAITADQSDRLAPAPDVPIVWLDVLDWDVLAGDRNEPTYWENAEEVGMGKGEVDAEVQRVLRKWWTGESNSEPSQLAVTQESPSPKTPNAIAGPSRIPARSADSTASTSPELQSFAHFLEPYLKPPPGKKAKPIPEWIFEVSPETRRELDAIQMFGLELHPTDMVEGGAELRDPAEPSASAFLLAATPSGSTSDEVNPPHLSPPSVPGPNSKAGIHSPISDSTPKHQPSKQEGEDISAASASFPRPGQDTPLTYPQTQGAFPRASQSGQNEPVEQSESEDDDMHIRSFAPINRNRRAGFDPLGFSSPAQMSSPAAAAGIFDASLGYGDEEAARHQYEDMEESQEQEQSERGEEEEEVRDEEETDEEELSSYEREQRRLGMDTGRGTTAADSSPISQWGRAHRPSPSKDNIKHPEAIPVASQQSESLSASQQSHDLSLSRFNKPLGPPADSGAVALNEISTQGGPRGMVLVAEHEPMATGGNTVQMGASTILDNTKREFGSPRTEPTHKRRRLESYTAIPQAEMESNHSADTSSPGKRRRPDIPSQNNGASDESTPVGIQVATQSTSSGRTTFGLGQGLSNVIQRIMSAGRATSVPAEPADRSGSPVKRLSGELASVGVDQRGERGERWDRAGSVFAMLKPWGRGIIRAEWRGRRV</sequence>
<feature type="region of interest" description="Disordered" evidence="1">
    <location>
        <begin position="351"/>
        <end position="476"/>
    </location>
</feature>
<feature type="region of interest" description="Disordered" evidence="1">
    <location>
        <begin position="140"/>
        <end position="172"/>
    </location>
</feature>
<reference evidence="2 3" key="1">
    <citation type="submission" date="2018-11" db="EMBL/GenBank/DDBJ databases">
        <title>Genome sequence of Saitozyma podzolica DSM 27192.</title>
        <authorList>
            <person name="Aliyu H."/>
            <person name="Gorte O."/>
            <person name="Ochsenreither K."/>
        </authorList>
    </citation>
    <scope>NUCLEOTIDE SEQUENCE [LARGE SCALE GENOMIC DNA]</scope>
    <source>
        <strain evidence="2 3">DSM 27192</strain>
    </source>
</reference>
<dbReference type="OrthoDB" id="2575837at2759"/>
<evidence type="ECO:0000313" key="2">
    <source>
        <dbReference type="EMBL" id="RSH93398.1"/>
    </source>
</evidence>
<dbReference type="Proteomes" id="UP000279259">
    <property type="component" value="Unassembled WGS sequence"/>
</dbReference>
<dbReference type="EMBL" id="RSCD01000004">
    <property type="protein sequence ID" value="RSH93398.1"/>
    <property type="molecule type" value="Genomic_DNA"/>
</dbReference>
<organism evidence="2 3">
    <name type="scientific">Saitozyma podzolica</name>
    <dbReference type="NCBI Taxonomy" id="1890683"/>
    <lineage>
        <taxon>Eukaryota</taxon>
        <taxon>Fungi</taxon>
        <taxon>Dikarya</taxon>
        <taxon>Basidiomycota</taxon>
        <taxon>Agaricomycotina</taxon>
        <taxon>Tremellomycetes</taxon>
        <taxon>Tremellales</taxon>
        <taxon>Trimorphomycetaceae</taxon>
        <taxon>Saitozyma</taxon>
    </lineage>
</organism>
<proteinExistence type="predicted"/>
<comment type="caution">
    <text evidence="2">The sequence shown here is derived from an EMBL/GenBank/DDBJ whole genome shotgun (WGS) entry which is preliminary data.</text>
</comment>